<feature type="transmembrane region" description="Helical" evidence="1">
    <location>
        <begin position="170"/>
        <end position="190"/>
    </location>
</feature>
<organism evidence="2 3">
    <name type="scientific">Lophiostoma macrostomum CBS 122681</name>
    <dbReference type="NCBI Taxonomy" id="1314788"/>
    <lineage>
        <taxon>Eukaryota</taxon>
        <taxon>Fungi</taxon>
        <taxon>Dikarya</taxon>
        <taxon>Ascomycota</taxon>
        <taxon>Pezizomycotina</taxon>
        <taxon>Dothideomycetes</taxon>
        <taxon>Pleosporomycetidae</taxon>
        <taxon>Pleosporales</taxon>
        <taxon>Lophiostomataceae</taxon>
        <taxon>Lophiostoma</taxon>
    </lineage>
</organism>
<feature type="transmembrane region" description="Helical" evidence="1">
    <location>
        <begin position="75"/>
        <end position="95"/>
    </location>
</feature>
<evidence type="ECO:0000256" key="1">
    <source>
        <dbReference type="SAM" id="Phobius"/>
    </source>
</evidence>
<feature type="transmembrane region" description="Helical" evidence="1">
    <location>
        <begin position="241"/>
        <end position="259"/>
    </location>
</feature>
<feature type="transmembrane region" description="Helical" evidence="1">
    <location>
        <begin position="202"/>
        <end position="226"/>
    </location>
</feature>
<keyword evidence="1" id="KW-0812">Transmembrane</keyword>
<dbReference type="AlphaFoldDB" id="A0A6A6SUP9"/>
<accession>A0A6A6SUP9</accession>
<gene>
    <name evidence="2" type="ORF">K491DRAFT_682107</name>
</gene>
<name>A0A6A6SUP9_9PLEO</name>
<proteinExistence type="predicted"/>
<protein>
    <submittedName>
        <fullName evidence="2">Uncharacterized protein</fullName>
    </submittedName>
</protein>
<keyword evidence="3" id="KW-1185">Reference proteome</keyword>
<sequence length="261" mass="28738">MSYTAAYTSTTANLSHHGAQAQSTPAESITDVLRRSVLPIGCAAMFVRLISYYSFYMTWIMLRTPLRPHREVTRLLFNLTVSTICASTISALSIYNLSRMSGSIPLLLHSLWHSLFGIILLALGVCCRWSRLWMTLDPLNAAALFYTISTSAGMWAVVMVAKEEWHQPGIHIIIWVFVAFAAILMVGIPARAMSTGQPTWDCAALVVGCVVSLCPILSDMVMAVAMDNWIGGPNTVNEDTVVVYVAYVSFHLAMVIPVFQL</sequence>
<evidence type="ECO:0000313" key="3">
    <source>
        <dbReference type="Proteomes" id="UP000799324"/>
    </source>
</evidence>
<feature type="transmembrane region" description="Helical" evidence="1">
    <location>
        <begin position="37"/>
        <end position="55"/>
    </location>
</feature>
<dbReference type="Proteomes" id="UP000799324">
    <property type="component" value="Unassembled WGS sequence"/>
</dbReference>
<reference evidence="2" key="1">
    <citation type="journal article" date="2020" name="Stud. Mycol.">
        <title>101 Dothideomycetes genomes: a test case for predicting lifestyles and emergence of pathogens.</title>
        <authorList>
            <person name="Haridas S."/>
            <person name="Albert R."/>
            <person name="Binder M."/>
            <person name="Bloem J."/>
            <person name="Labutti K."/>
            <person name="Salamov A."/>
            <person name="Andreopoulos B."/>
            <person name="Baker S."/>
            <person name="Barry K."/>
            <person name="Bills G."/>
            <person name="Bluhm B."/>
            <person name="Cannon C."/>
            <person name="Castanera R."/>
            <person name="Culley D."/>
            <person name="Daum C."/>
            <person name="Ezra D."/>
            <person name="Gonzalez J."/>
            <person name="Henrissat B."/>
            <person name="Kuo A."/>
            <person name="Liang C."/>
            <person name="Lipzen A."/>
            <person name="Lutzoni F."/>
            <person name="Magnuson J."/>
            <person name="Mondo S."/>
            <person name="Nolan M."/>
            <person name="Ohm R."/>
            <person name="Pangilinan J."/>
            <person name="Park H.-J."/>
            <person name="Ramirez L."/>
            <person name="Alfaro M."/>
            <person name="Sun H."/>
            <person name="Tritt A."/>
            <person name="Yoshinaga Y."/>
            <person name="Zwiers L.-H."/>
            <person name="Turgeon B."/>
            <person name="Goodwin S."/>
            <person name="Spatafora J."/>
            <person name="Crous P."/>
            <person name="Grigoriev I."/>
        </authorList>
    </citation>
    <scope>NUCLEOTIDE SEQUENCE</scope>
    <source>
        <strain evidence="2">CBS 122681</strain>
    </source>
</reference>
<dbReference type="EMBL" id="MU004424">
    <property type="protein sequence ID" value="KAF2651495.1"/>
    <property type="molecule type" value="Genomic_DNA"/>
</dbReference>
<feature type="transmembrane region" description="Helical" evidence="1">
    <location>
        <begin position="107"/>
        <end position="127"/>
    </location>
</feature>
<feature type="transmembrane region" description="Helical" evidence="1">
    <location>
        <begin position="139"/>
        <end position="158"/>
    </location>
</feature>
<evidence type="ECO:0000313" key="2">
    <source>
        <dbReference type="EMBL" id="KAF2651495.1"/>
    </source>
</evidence>
<keyword evidence="1" id="KW-1133">Transmembrane helix</keyword>
<keyword evidence="1" id="KW-0472">Membrane</keyword>